<dbReference type="GeneID" id="111355850"/>
<protein>
    <submittedName>
        <fullName evidence="4">Uncharacterized protein LOC111355850</fullName>
    </submittedName>
</protein>
<evidence type="ECO:0000256" key="2">
    <source>
        <dbReference type="SAM" id="SignalP"/>
    </source>
</evidence>
<gene>
    <name evidence="4" type="primary">LOC111355850</name>
</gene>
<evidence type="ECO:0000256" key="1">
    <source>
        <dbReference type="SAM" id="MobiDB-lite"/>
    </source>
</evidence>
<organism evidence="3 4">
    <name type="scientific">Spodoptera litura</name>
    <name type="common">Asian cotton leafworm</name>
    <dbReference type="NCBI Taxonomy" id="69820"/>
    <lineage>
        <taxon>Eukaryota</taxon>
        <taxon>Metazoa</taxon>
        <taxon>Ecdysozoa</taxon>
        <taxon>Arthropoda</taxon>
        <taxon>Hexapoda</taxon>
        <taxon>Insecta</taxon>
        <taxon>Pterygota</taxon>
        <taxon>Neoptera</taxon>
        <taxon>Endopterygota</taxon>
        <taxon>Lepidoptera</taxon>
        <taxon>Glossata</taxon>
        <taxon>Ditrysia</taxon>
        <taxon>Noctuoidea</taxon>
        <taxon>Noctuidae</taxon>
        <taxon>Amphipyrinae</taxon>
        <taxon>Spodoptera</taxon>
    </lineage>
</organism>
<keyword evidence="2" id="KW-0732">Signal</keyword>
<feature type="signal peptide" evidence="2">
    <location>
        <begin position="1"/>
        <end position="18"/>
    </location>
</feature>
<reference evidence="4" key="1">
    <citation type="submission" date="2025-08" db="UniProtKB">
        <authorList>
            <consortium name="RefSeq"/>
        </authorList>
    </citation>
    <scope>IDENTIFICATION</scope>
    <source>
        <strain evidence="4">Ishihara</strain>
        <tissue evidence="4">Whole body</tissue>
    </source>
</reference>
<feature type="region of interest" description="Disordered" evidence="1">
    <location>
        <begin position="119"/>
        <end position="140"/>
    </location>
</feature>
<sequence length="140" mass="15731">MKFLQVALIFALAVIVTGVTHYSRYQDSDLVKSSSDQVKVNVVTKLAGSCTADSECPDECHCIDQTCKCFSYDYELEPCQVDSDCPDLCHCINLQCACFLDDNGDVTKYNKYSVKQDDKDLKQDDKDLKQDDKKKVSSTD</sequence>
<name>A0A9J7IWD8_SPOLT</name>
<proteinExistence type="predicted"/>
<dbReference type="RefSeq" id="XP_022825710.1">
    <property type="nucleotide sequence ID" value="XM_022969942.1"/>
</dbReference>
<accession>A0A9J7IWD8</accession>
<feature type="chain" id="PRO_5039942526" evidence="2">
    <location>
        <begin position="19"/>
        <end position="140"/>
    </location>
</feature>
<evidence type="ECO:0000313" key="3">
    <source>
        <dbReference type="Proteomes" id="UP000301870"/>
    </source>
</evidence>
<dbReference type="OrthoDB" id="6060011at2759"/>
<dbReference type="Proteomes" id="UP000301870">
    <property type="component" value="Chromosome 21"/>
</dbReference>
<dbReference type="KEGG" id="sliu:111355850"/>
<evidence type="ECO:0000313" key="4">
    <source>
        <dbReference type="RefSeq" id="XP_022825710.1"/>
    </source>
</evidence>
<keyword evidence="3" id="KW-1185">Reference proteome</keyword>
<dbReference type="AlphaFoldDB" id="A0A9J7IWD8"/>